<dbReference type="EMBL" id="CAXDID020000006">
    <property type="protein sequence ID" value="CAL5975266.1"/>
    <property type="molecule type" value="Genomic_DNA"/>
</dbReference>
<evidence type="ECO:0000313" key="1">
    <source>
        <dbReference type="EMBL" id="CAI9927792.1"/>
    </source>
</evidence>
<reference evidence="4 7" key="2">
    <citation type="submission" date="2024-07" db="EMBL/GenBank/DDBJ databases">
        <authorList>
            <person name="Akdeniz Z."/>
        </authorList>
    </citation>
    <scope>NUCLEOTIDE SEQUENCE [LARGE SCALE GENOMIC DNA]</scope>
</reference>
<protein>
    <submittedName>
        <fullName evidence="4">Hypothetical_protein</fullName>
    </submittedName>
</protein>
<proteinExistence type="predicted"/>
<evidence type="ECO:0000313" key="3">
    <source>
        <dbReference type="EMBL" id="CAI9927796.1"/>
    </source>
</evidence>
<organism evidence="1">
    <name type="scientific">Hexamita inflata</name>
    <dbReference type="NCBI Taxonomy" id="28002"/>
    <lineage>
        <taxon>Eukaryota</taxon>
        <taxon>Metamonada</taxon>
        <taxon>Diplomonadida</taxon>
        <taxon>Hexamitidae</taxon>
        <taxon>Hexamitinae</taxon>
        <taxon>Hexamita</taxon>
    </lineage>
</organism>
<evidence type="ECO:0000313" key="4">
    <source>
        <dbReference type="EMBL" id="CAL5975266.1"/>
    </source>
</evidence>
<dbReference type="EMBL" id="CATOUU010000386">
    <property type="protein sequence ID" value="CAI9927795.1"/>
    <property type="molecule type" value="Genomic_DNA"/>
</dbReference>
<dbReference type="EMBL" id="CATOUU010000386">
    <property type="protein sequence ID" value="CAI9927796.1"/>
    <property type="molecule type" value="Genomic_DNA"/>
</dbReference>
<dbReference type="EMBL" id="CAXDID020000006">
    <property type="protein sequence ID" value="CAL5975272.1"/>
    <property type="molecule type" value="Genomic_DNA"/>
</dbReference>
<name>A0AA86TUN4_9EUKA</name>
<dbReference type="AlphaFoldDB" id="A0AA86TUN4"/>
<dbReference type="EMBL" id="CATOUU010000386">
    <property type="protein sequence ID" value="CAI9927792.1"/>
    <property type="molecule type" value="Genomic_DNA"/>
</dbReference>
<dbReference type="EMBL" id="CAXDID020000006">
    <property type="protein sequence ID" value="CAL5975274.1"/>
    <property type="molecule type" value="Genomic_DNA"/>
</dbReference>
<gene>
    <name evidence="1" type="ORF">HINF_LOCUS15437</name>
    <name evidence="2" type="ORF">HINF_LOCUS15440</name>
    <name evidence="3" type="ORF">HINF_LOCUS15441</name>
    <name evidence="4" type="ORF">HINF_LOCUS3246</name>
    <name evidence="5" type="ORF">HINF_LOCUS3249</name>
    <name evidence="6" type="ORF">HINF_LOCUS3250</name>
</gene>
<reference evidence="1" key="1">
    <citation type="submission" date="2023-06" db="EMBL/GenBank/DDBJ databases">
        <authorList>
            <person name="Kurt Z."/>
        </authorList>
    </citation>
    <scope>NUCLEOTIDE SEQUENCE</scope>
</reference>
<evidence type="ECO:0000313" key="6">
    <source>
        <dbReference type="EMBL" id="CAL5975274.1"/>
    </source>
</evidence>
<sequence>MFICSRLNKRRFLFVIRRQQQPKPPFIKYNLFELRSLLHAELLDAWMRCIIWFTRITEVKCIQEITACSQSGCCGANFVSAGLVCDQIEQPKDVQLDANQQARTSGFVQRSGNWRCVQKHDLHSICSIGTQHPLKVNSRSQ</sequence>
<keyword evidence="7" id="KW-1185">Reference proteome</keyword>
<dbReference type="Proteomes" id="UP001642409">
    <property type="component" value="Unassembled WGS sequence"/>
</dbReference>
<evidence type="ECO:0000313" key="5">
    <source>
        <dbReference type="EMBL" id="CAL5975272.1"/>
    </source>
</evidence>
<accession>A0AA86TUN4</accession>
<evidence type="ECO:0000313" key="7">
    <source>
        <dbReference type="Proteomes" id="UP001642409"/>
    </source>
</evidence>
<evidence type="ECO:0000313" key="2">
    <source>
        <dbReference type="EMBL" id="CAI9927795.1"/>
    </source>
</evidence>
<comment type="caution">
    <text evidence="1">The sequence shown here is derived from an EMBL/GenBank/DDBJ whole genome shotgun (WGS) entry which is preliminary data.</text>
</comment>